<feature type="domain" description="tRNA/rRNA methyltransferase SpoU type" evidence="8">
    <location>
        <begin position="7"/>
        <end position="147"/>
    </location>
</feature>
<evidence type="ECO:0000256" key="6">
    <source>
        <dbReference type="HAMAP-Rule" id="MF_01885"/>
    </source>
</evidence>
<comment type="caution">
    <text evidence="6">Lacks conserved residue(s) required for the propagation of feature annotation.</text>
</comment>
<dbReference type="SUPFAM" id="SSF75217">
    <property type="entry name" value="alpha/beta knot"/>
    <property type="match status" value="1"/>
</dbReference>
<dbReference type="PANTHER" id="PTHR42971:SF1">
    <property type="entry name" value="TRNA (CYTIDINE(34)-2'-O)-METHYLTRANSFERASE"/>
    <property type="match status" value="1"/>
</dbReference>
<dbReference type="HAMAP" id="MF_01885">
    <property type="entry name" value="tRNA_methyltr_TrmL"/>
    <property type="match status" value="1"/>
</dbReference>
<comment type="subcellular location">
    <subcellularLocation>
        <location evidence="6">Cytoplasm</location>
    </subcellularLocation>
</comment>
<dbReference type="GO" id="GO:0008175">
    <property type="term" value="F:tRNA methyltransferase activity"/>
    <property type="evidence" value="ECO:0007669"/>
    <property type="project" value="UniProtKB-UniRule"/>
</dbReference>
<sequence>MSNPLVQVALRCPEIPQNTGNVGRLCAITGSRLHLIHPLGFTITDRHLKRSGMDYWHSLDLHEHENWQAFRNAESHRRTWLFTTKATRTFWDVSFAAGDILLFGNEGHGCPEEVHEAIGDEHRIRIPHPRKGLRSINLATSVGIAVYEALRQLRTDNPTD</sequence>
<comment type="catalytic activity">
    <reaction evidence="6">
        <text>cytidine(34) in tRNA + S-adenosyl-L-methionine = 2'-O-methylcytidine(34) in tRNA + S-adenosyl-L-homocysteine + H(+)</text>
        <dbReference type="Rhea" id="RHEA:43084"/>
        <dbReference type="Rhea" id="RHEA-COMP:10331"/>
        <dbReference type="Rhea" id="RHEA-COMP:10332"/>
        <dbReference type="ChEBI" id="CHEBI:15378"/>
        <dbReference type="ChEBI" id="CHEBI:57856"/>
        <dbReference type="ChEBI" id="CHEBI:59789"/>
        <dbReference type="ChEBI" id="CHEBI:74495"/>
        <dbReference type="ChEBI" id="CHEBI:82748"/>
        <dbReference type="EC" id="2.1.1.207"/>
    </reaction>
</comment>
<dbReference type="GO" id="GO:0008757">
    <property type="term" value="F:S-adenosylmethionine-dependent methyltransferase activity"/>
    <property type="evidence" value="ECO:0007669"/>
    <property type="project" value="UniProtKB-UniRule"/>
</dbReference>
<evidence type="ECO:0000256" key="3">
    <source>
        <dbReference type="ARBA" id="ARBA00022679"/>
    </source>
</evidence>
<keyword evidence="3 6" id="KW-0808">Transferase</keyword>
<dbReference type="PANTHER" id="PTHR42971">
    <property type="entry name" value="TRNA (CYTIDINE(34)-2'-O)-METHYLTRANSFERASE"/>
    <property type="match status" value="1"/>
</dbReference>
<evidence type="ECO:0000256" key="1">
    <source>
        <dbReference type="ARBA" id="ARBA00022490"/>
    </source>
</evidence>
<dbReference type="AlphaFoldDB" id="A0A7X1AXK9"/>
<dbReference type="InterPro" id="IPR001537">
    <property type="entry name" value="SpoU_MeTrfase"/>
</dbReference>
<feature type="binding site" evidence="6 7">
    <location>
        <position position="104"/>
    </location>
    <ligand>
        <name>S-adenosyl-L-methionine</name>
        <dbReference type="ChEBI" id="CHEBI:59789"/>
    </ligand>
</feature>
<gene>
    <name evidence="9" type="ORF">H5P30_03480</name>
</gene>
<proteinExistence type="inferred from homology"/>
<evidence type="ECO:0000256" key="7">
    <source>
        <dbReference type="PIRSR" id="PIRSR029256-1"/>
    </source>
</evidence>
<dbReference type="GO" id="GO:0005737">
    <property type="term" value="C:cytoplasm"/>
    <property type="evidence" value="ECO:0007669"/>
    <property type="project" value="UniProtKB-SubCell"/>
</dbReference>
<evidence type="ECO:0000256" key="4">
    <source>
        <dbReference type="ARBA" id="ARBA00022691"/>
    </source>
</evidence>
<accession>A0A7X1AXK9</accession>
<protein>
    <recommendedName>
        <fullName evidence="6">Putative tRNA (cytidine(34)-2'-O)-methyltransferase</fullName>
        <ecNumber evidence="6">2.1.1.207</ecNumber>
    </recommendedName>
    <alternativeName>
        <fullName evidence="6">tRNA (cytidine/uridine-2'-O-)-methyltransferase</fullName>
    </alternativeName>
</protein>
<evidence type="ECO:0000259" key="8">
    <source>
        <dbReference type="Pfam" id="PF00588"/>
    </source>
</evidence>
<evidence type="ECO:0000256" key="2">
    <source>
        <dbReference type="ARBA" id="ARBA00022603"/>
    </source>
</evidence>
<dbReference type="PIRSF" id="PIRSF029256">
    <property type="entry name" value="SpoU_TrmH_prd"/>
    <property type="match status" value="1"/>
</dbReference>
<dbReference type="RefSeq" id="WP_185691575.1">
    <property type="nucleotide sequence ID" value="NZ_JACHVA010000038.1"/>
</dbReference>
<name>A0A7X1AXK9_9BACT</name>
<dbReference type="InterPro" id="IPR029026">
    <property type="entry name" value="tRNA_m1G_MTases_N"/>
</dbReference>
<organism evidence="9 10">
    <name type="scientific">Puniceicoccus vermicola</name>
    <dbReference type="NCBI Taxonomy" id="388746"/>
    <lineage>
        <taxon>Bacteria</taxon>
        <taxon>Pseudomonadati</taxon>
        <taxon>Verrucomicrobiota</taxon>
        <taxon>Opitutia</taxon>
        <taxon>Puniceicoccales</taxon>
        <taxon>Puniceicoccaceae</taxon>
        <taxon>Puniceicoccus</taxon>
    </lineage>
</organism>
<keyword evidence="10" id="KW-1185">Reference proteome</keyword>
<evidence type="ECO:0000256" key="5">
    <source>
        <dbReference type="ARBA" id="ARBA00022694"/>
    </source>
</evidence>
<dbReference type="InterPro" id="IPR029028">
    <property type="entry name" value="Alpha/beta_knot_MTases"/>
</dbReference>
<dbReference type="Gene3D" id="3.40.1280.10">
    <property type="match status" value="1"/>
</dbReference>
<dbReference type="EMBL" id="JACHVA010000038">
    <property type="protein sequence ID" value="MBC2600838.1"/>
    <property type="molecule type" value="Genomic_DNA"/>
</dbReference>
<dbReference type="Proteomes" id="UP000525652">
    <property type="component" value="Unassembled WGS sequence"/>
</dbReference>
<keyword evidence="4 6" id="KW-0949">S-adenosyl-L-methionine</keyword>
<comment type="similarity">
    <text evidence="6">Belongs to the class IV-like SAM-binding methyltransferase superfamily. RNA methyltransferase TrmH family. TrmL subfamily.</text>
</comment>
<dbReference type="InterPro" id="IPR016914">
    <property type="entry name" value="TrmL"/>
</dbReference>
<dbReference type="CDD" id="cd18094">
    <property type="entry name" value="SpoU-like_TrmL"/>
    <property type="match status" value="1"/>
</dbReference>
<comment type="catalytic activity">
    <reaction evidence="6">
        <text>5-carboxymethylaminomethyluridine(34) in tRNA(Leu) + S-adenosyl-L-methionine = 5-carboxymethylaminomethyl-2'-O-methyluridine(34) in tRNA(Leu) + S-adenosyl-L-homocysteine + H(+)</text>
        <dbReference type="Rhea" id="RHEA:43088"/>
        <dbReference type="Rhea" id="RHEA-COMP:10333"/>
        <dbReference type="Rhea" id="RHEA-COMP:10334"/>
        <dbReference type="ChEBI" id="CHEBI:15378"/>
        <dbReference type="ChEBI" id="CHEBI:57856"/>
        <dbReference type="ChEBI" id="CHEBI:59789"/>
        <dbReference type="ChEBI" id="CHEBI:74508"/>
        <dbReference type="ChEBI" id="CHEBI:74511"/>
        <dbReference type="EC" id="2.1.1.207"/>
    </reaction>
</comment>
<dbReference type="Pfam" id="PF00588">
    <property type="entry name" value="SpoU_methylase"/>
    <property type="match status" value="1"/>
</dbReference>
<keyword evidence="2 6" id="KW-0489">Methyltransferase</keyword>
<keyword evidence="5 6" id="KW-0819">tRNA processing</keyword>
<dbReference type="GO" id="GO:0003723">
    <property type="term" value="F:RNA binding"/>
    <property type="evidence" value="ECO:0007669"/>
    <property type="project" value="InterPro"/>
</dbReference>
<feature type="binding site" evidence="6 7">
    <location>
        <position position="135"/>
    </location>
    <ligand>
        <name>S-adenosyl-L-methionine</name>
        <dbReference type="ChEBI" id="CHEBI:59789"/>
    </ligand>
</feature>
<evidence type="ECO:0000313" key="9">
    <source>
        <dbReference type="EMBL" id="MBC2600838.1"/>
    </source>
</evidence>
<reference evidence="9 10" key="1">
    <citation type="submission" date="2020-07" db="EMBL/GenBank/DDBJ databases">
        <authorList>
            <person name="Feng X."/>
        </authorList>
    </citation>
    <scope>NUCLEOTIDE SEQUENCE [LARGE SCALE GENOMIC DNA]</scope>
    <source>
        <strain evidence="9 10">JCM14086</strain>
    </source>
</reference>
<dbReference type="GO" id="GO:0002130">
    <property type="term" value="P:wobble position ribose methylation"/>
    <property type="evidence" value="ECO:0007669"/>
    <property type="project" value="TreeGrafter"/>
</dbReference>
<comment type="function">
    <text evidence="6">Could methylate the ribose at the nucleotide 34 wobble position in tRNA.</text>
</comment>
<keyword evidence="1 6" id="KW-0963">Cytoplasm</keyword>
<comment type="caution">
    <text evidence="9">The sequence shown here is derived from an EMBL/GenBank/DDBJ whole genome shotgun (WGS) entry which is preliminary data.</text>
</comment>
<evidence type="ECO:0000313" key="10">
    <source>
        <dbReference type="Proteomes" id="UP000525652"/>
    </source>
</evidence>
<dbReference type="EC" id="2.1.1.207" evidence="6"/>
<feature type="binding site" evidence="6 7">
    <location>
        <position position="126"/>
    </location>
    <ligand>
        <name>S-adenosyl-L-methionine</name>
        <dbReference type="ChEBI" id="CHEBI:59789"/>
    </ligand>
</feature>